<proteinExistence type="predicted"/>
<reference evidence="3 4" key="1">
    <citation type="submission" date="2018-03" db="EMBL/GenBank/DDBJ databases">
        <title>Draft genome sequence of Rohu Carp (Labeo rohita).</title>
        <authorList>
            <person name="Das P."/>
            <person name="Kushwaha B."/>
            <person name="Joshi C.G."/>
            <person name="Kumar D."/>
            <person name="Nagpure N.S."/>
            <person name="Sahoo L."/>
            <person name="Das S.P."/>
            <person name="Bit A."/>
            <person name="Patnaik S."/>
            <person name="Meher P.K."/>
            <person name="Jayasankar P."/>
            <person name="Koringa P.G."/>
            <person name="Patel N.V."/>
            <person name="Hinsu A.T."/>
            <person name="Kumar R."/>
            <person name="Pandey M."/>
            <person name="Agarwal S."/>
            <person name="Srivastava S."/>
            <person name="Singh M."/>
            <person name="Iquebal M.A."/>
            <person name="Jaiswal S."/>
            <person name="Angadi U.B."/>
            <person name="Kumar N."/>
            <person name="Raza M."/>
            <person name="Shah T.M."/>
            <person name="Rai A."/>
            <person name="Jena J.K."/>
        </authorList>
    </citation>
    <scope>NUCLEOTIDE SEQUENCE [LARGE SCALE GENOMIC DNA]</scope>
    <source>
        <strain evidence="3">DASCIFA01</strain>
        <tissue evidence="3">Testis</tissue>
    </source>
</reference>
<dbReference type="InterPro" id="IPR027417">
    <property type="entry name" value="P-loop_NTPase"/>
</dbReference>
<dbReference type="EMBL" id="QBIY01012003">
    <property type="protein sequence ID" value="RXN27531.1"/>
    <property type="molecule type" value="Genomic_DNA"/>
</dbReference>
<evidence type="ECO:0000256" key="2">
    <source>
        <dbReference type="ARBA" id="ARBA00022840"/>
    </source>
</evidence>
<dbReference type="InterPro" id="IPR036961">
    <property type="entry name" value="Kinesin_motor_dom_sf"/>
</dbReference>
<gene>
    <name evidence="3" type="ORF">ROHU_019985</name>
</gene>
<evidence type="ECO:0000256" key="1">
    <source>
        <dbReference type="ARBA" id="ARBA00022741"/>
    </source>
</evidence>
<name>A0A498N432_LABRO</name>
<comment type="caution">
    <text evidence="3">The sequence shown here is derived from an EMBL/GenBank/DDBJ whole genome shotgun (WGS) entry which is preliminary data.</text>
</comment>
<dbReference type="Gene3D" id="3.40.850.10">
    <property type="entry name" value="Kinesin motor domain"/>
    <property type="match status" value="1"/>
</dbReference>
<dbReference type="AlphaFoldDB" id="A0A498N432"/>
<protein>
    <submittedName>
        <fullName evidence="3">Kinesin KIF13A</fullName>
    </submittedName>
</protein>
<dbReference type="Proteomes" id="UP000290572">
    <property type="component" value="Unassembled WGS sequence"/>
</dbReference>
<dbReference type="SUPFAM" id="SSF52540">
    <property type="entry name" value="P-loop containing nucleoside triphosphate hydrolases"/>
    <property type="match status" value="1"/>
</dbReference>
<keyword evidence="1" id="KW-0547">Nucleotide-binding</keyword>
<dbReference type="STRING" id="84645.A0A498N432"/>
<accession>A0A498N432</accession>
<dbReference type="GO" id="GO:0048731">
    <property type="term" value="P:system development"/>
    <property type="evidence" value="ECO:0007669"/>
    <property type="project" value="UniProtKB-ARBA"/>
</dbReference>
<sequence length="130" mass="14780">MSDTKVKVAVRVRPMNRREIELSTKCVIEMEENQTILHPPPSNAKGESRSHSNCLHEIFICKLSCQEEFDGRQWSNARLQKRFLGLCSCKSSRSERGARSGRARDGLRWGNFCAAVKFLDRPHVCSSAEV</sequence>
<keyword evidence="4" id="KW-1185">Reference proteome</keyword>
<evidence type="ECO:0000313" key="3">
    <source>
        <dbReference type="EMBL" id="RXN27531.1"/>
    </source>
</evidence>
<organism evidence="3 4">
    <name type="scientific">Labeo rohita</name>
    <name type="common">Indian major carp</name>
    <name type="synonym">Cyprinus rohita</name>
    <dbReference type="NCBI Taxonomy" id="84645"/>
    <lineage>
        <taxon>Eukaryota</taxon>
        <taxon>Metazoa</taxon>
        <taxon>Chordata</taxon>
        <taxon>Craniata</taxon>
        <taxon>Vertebrata</taxon>
        <taxon>Euteleostomi</taxon>
        <taxon>Actinopterygii</taxon>
        <taxon>Neopterygii</taxon>
        <taxon>Teleostei</taxon>
        <taxon>Ostariophysi</taxon>
        <taxon>Cypriniformes</taxon>
        <taxon>Cyprinidae</taxon>
        <taxon>Labeoninae</taxon>
        <taxon>Labeonini</taxon>
        <taxon>Labeo</taxon>
    </lineage>
</organism>
<keyword evidence="2" id="KW-0067">ATP-binding</keyword>
<evidence type="ECO:0000313" key="4">
    <source>
        <dbReference type="Proteomes" id="UP000290572"/>
    </source>
</evidence>
<dbReference type="GO" id="GO:0005524">
    <property type="term" value="F:ATP binding"/>
    <property type="evidence" value="ECO:0007669"/>
    <property type="project" value="UniProtKB-KW"/>
</dbReference>